<keyword evidence="1" id="KW-0175">Coiled coil</keyword>
<comment type="caution">
    <text evidence="2">The sequence shown here is derived from an EMBL/GenBank/DDBJ whole genome shotgun (WGS) entry which is preliminary data.</text>
</comment>
<dbReference type="EMBL" id="JAJEQM010000009">
    <property type="protein sequence ID" value="MCC2210709.1"/>
    <property type="molecule type" value="Genomic_DNA"/>
</dbReference>
<protein>
    <submittedName>
        <fullName evidence="2">Nucleotidyltransferase domain-containing protein</fullName>
    </submittedName>
</protein>
<dbReference type="InterPro" id="IPR018775">
    <property type="entry name" value="RlaP"/>
</dbReference>
<dbReference type="SUPFAM" id="SSF81301">
    <property type="entry name" value="Nucleotidyltransferase"/>
    <property type="match status" value="1"/>
</dbReference>
<gene>
    <name evidence="2" type="ORF">LKE05_07885</name>
</gene>
<dbReference type="RefSeq" id="WP_308456459.1">
    <property type="nucleotide sequence ID" value="NZ_JAJEQM010000009.1"/>
</dbReference>
<evidence type="ECO:0000313" key="2">
    <source>
        <dbReference type="EMBL" id="MCC2210709.1"/>
    </source>
</evidence>
<dbReference type="Gene3D" id="3.30.460.10">
    <property type="entry name" value="Beta Polymerase, domain 2"/>
    <property type="match status" value="1"/>
</dbReference>
<keyword evidence="3" id="KW-1185">Reference proteome</keyword>
<name>A0AAE3DZA5_9FIRM</name>
<dbReference type="Pfam" id="PF10127">
    <property type="entry name" value="RlaP"/>
    <property type="match status" value="1"/>
</dbReference>
<accession>A0AAE3DZA5</accession>
<dbReference type="PANTHER" id="PTHR34817">
    <property type="entry name" value="NUCLEOTIDYLTRANSFERASE"/>
    <property type="match status" value="1"/>
</dbReference>
<organism evidence="2 3">
    <name type="scientific">Hominilimicola fabiformis</name>
    <dbReference type="NCBI Taxonomy" id="2885356"/>
    <lineage>
        <taxon>Bacteria</taxon>
        <taxon>Bacillati</taxon>
        <taxon>Bacillota</taxon>
        <taxon>Clostridia</taxon>
        <taxon>Eubacteriales</taxon>
        <taxon>Oscillospiraceae</taxon>
        <taxon>Hominilimicola</taxon>
    </lineage>
</organism>
<proteinExistence type="predicted"/>
<reference evidence="2 3" key="1">
    <citation type="submission" date="2021-10" db="EMBL/GenBank/DDBJ databases">
        <title>Anaerobic single-cell dispensing facilitates the cultivation of human gut bacteria.</title>
        <authorList>
            <person name="Afrizal A."/>
        </authorList>
    </citation>
    <scope>NUCLEOTIDE SEQUENCE [LARGE SCALE GENOMIC DNA]</scope>
    <source>
        <strain evidence="2 3">CLA-AA-H232</strain>
    </source>
</reference>
<dbReference type="AlphaFoldDB" id="A0AAE3DZA5"/>
<dbReference type="PANTHER" id="PTHR34817:SF2">
    <property type="entry name" value="NUCLEOTIDYLTRANSFERASE"/>
    <property type="match status" value="1"/>
</dbReference>
<sequence length="256" mass="30524">MDISSKMQNVIEEQLKEIEEKENVKIIYCVESGSRAWGFASPDSDYDVRFIYVRNKEDYLKLNKNRDVIEWRLDDVLDINGWDIQKALRLLYKSNPTLFEWSMSPIVYKTTPQWEKISGIVSQYFLEKTGVYHYLSMAKGNYREYLKTDEVKLKKYFYVIRPILACKWILDKKTAPPMLFSELMNECLDDELKPEINRLLEIKKQTSELGKGKRIDVINDYIEKELAEIEKKADIIENEYNDWEILNKIFLEILEQ</sequence>
<evidence type="ECO:0000256" key="1">
    <source>
        <dbReference type="SAM" id="Coils"/>
    </source>
</evidence>
<evidence type="ECO:0000313" key="3">
    <source>
        <dbReference type="Proteomes" id="UP001198242"/>
    </source>
</evidence>
<dbReference type="InterPro" id="IPR043519">
    <property type="entry name" value="NT_sf"/>
</dbReference>
<feature type="coiled-coil region" evidence="1">
    <location>
        <begin position="219"/>
        <end position="246"/>
    </location>
</feature>
<dbReference type="Proteomes" id="UP001198242">
    <property type="component" value="Unassembled WGS sequence"/>
</dbReference>